<keyword evidence="2" id="KW-1185">Reference proteome</keyword>
<name>A0A448J0Y6_MYCAU</name>
<proteinExistence type="predicted"/>
<sequence length="79" mass="8899">MERRLLRDVLRLRSHSINTSSSTPIAVAFDVFHEAAGTTHNELITRAMAALAVTPLAIRENLKSDNRIERLTRVMTVSR</sequence>
<evidence type="ECO:0000313" key="1">
    <source>
        <dbReference type="EMBL" id="VEG58298.1"/>
    </source>
</evidence>
<reference evidence="1 2" key="1">
    <citation type="submission" date="2018-12" db="EMBL/GenBank/DDBJ databases">
        <authorList>
            <consortium name="Pathogen Informatics"/>
        </authorList>
    </citation>
    <scope>NUCLEOTIDE SEQUENCE [LARGE SCALE GENOMIC DNA]</scope>
    <source>
        <strain evidence="1 2">NCTC10437</strain>
    </source>
</reference>
<dbReference type="STRING" id="1791.GCA_001049355_05304"/>
<protein>
    <submittedName>
        <fullName evidence="1">Uncharacterized protein</fullName>
    </submittedName>
</protein>
<organism evidence="1 2">
    <name type="scientific">Mycolicibacterium aurum</name>
    <name type="common">Mycobacterium aurum</name>
    <dbReference type="NCBI Taxonomy" id="1791"/>
    <lineage>
        <taxon>Bacteria</taxon>
        <taxon>Bacillati</taxon>
        <taxon>Actinomycetota</taxon>
        <taxon>Actinomycetes</taxon>
        <taxon>Mycobacteriales</taxon>
        <taxon>Mycobacteriaceae</taxon>
        <taxon>Mycolicibacterium</taxon>
    </lineage>
</organism>
<accession>A0A448J0Y6</accession>
<dbReference type="KEGG" id="mauu:NCTC10437_05326"/>
<dbReference type="AlphaFoldDB" id="A0A448J0Y6"/>
<dbReference type="Proteomes" id="UP000279306">
    <property type="component" value="Chromosome"/>
</dbReference>
<evidence type="ECO:0000313" key="2">
    <source>
        <dbReference type="Proteomes" id="UP000279306"/>
    </source>
</evidence>
<gene>
    <name evidence="1" type="ORF">NCTC10437_05326</name>
</gene>
<dbReference type="EMBL" id="LR134356">
    <property type="protein sequence ID" value="VEG58298.1"/>
    <property type="molecule type" value="Genomic_DNA"/>
</dbReference>